<accession>A0A830HXJ8</accession>
<proteinExistence type="predicted"/>
<name>A0A830HXJ8_9CHLO</name>
<dbReference type="InterPro" id="IPR001251">
    <property type="entry name" value="CRAL-TRIO_dom"/>
</dbReference>
<feature type="region of interest" description="Disordered" evidence="1">
    <location>
        <begin position="320"/>
        <end position="342"/>
    </location>
</feature>
<comment type="caution">
    <text evidence="3">The sequence shown here is derived from an EMBL/GenBank/DDBJ whole genome shotgun (WGS) entry which is preliminary data.</text>
</comment>
<dbReference type="PANTHER" id="PTHR45824:SF6">
    <property type="entry name" value="F16L1.9 PROTEIN"/>
    <property type="match status" value="1"/>
</dbReference>
<dbReference type="PROSITE" id="PS50191">
    <property type="entry name" value="CRAL_TRIO"/>
    <property type="match status" value="1"/>
</dbReference>
<sequence length="354" mass="39582">MSADWLTYAPAPSASELDAAKQLIDAVRSSSFTTSLTEPDAHDFSSFLTTATALRYLRARKFNLKKATAMLTRSVKWRLDNQIHAISCEDVERFSTEGKMWVANKTDKKGRNVLVMDNDKEVPNSTSRKDQMRFLAWNLERSIRRNRLGRQIGVASFGKYATPLKSKQNVDNDDDNDEAGMVEKHVVFIKLDEFKLSTSPSIGSTLDTIDVVCNHYPERLGLAILYRPPKAFNALWSVAKRALDPTTQQKLLVVSDASPGSAGERDLEERLGPHWREISGIGQPTGTNAANGRRVSSGYCHKDVWRLVHLEEEAWRQHVRASSSKSEDTAASPAPAPFLSADDEEAYYSAEEFL</sequence>
<reference evidence="3" key="1">
    <citation type="submission" date="2020-10" db="EMBL/GenBank/DDBJ databases">
        <title>Unveiling of a novel bifunctional photoreceptor, Dualchrome1, isolated from a cosmopolitan green alga.</title>
        <authorList>
            <person name="Suzuki S."/>
            <person name="Kawachi M."/>
        </authorList>
    </citation>
    <scope>NUCLEOTIDE SEQUENCE</scope>
    <source>
        <strain evidence="3">NIES 2893</strain>
    </source>
</reference>
<dbReference type="Pfam" id="PF00650">
    <property type="entry name" value="CRAL_TRIO"/>
    <property type="match status" value="1"/>
</dbReference>
<evidence type="ECO:0000259" key="2">
    <source>
        <dbReference type="PROSITE" id="PS50191"/>
    </source>
</evidence>
<protein>
    <recommendedName>
        <fullName evidence="2">CRAL-TRIO domain-containing protein</fullName>
    </recommendedName>
</protein>
<dbReference type="CDD" id="cd00170">
    <property type="entry name" value="SEC14"/>
    <property type="match status" value="1"/>
</dbReference>
<dbReference type="InterPro" id="IPR036865">
    <property type="entry name" value="CRAL-TRIO_dom_sf"/>
</dbReference>
<dbReference type="SMART" id="SM01100">
    <property type="entry name" value="CRAL_TRIO_N"/>
    <property type="match status" value="1"/>
</dbReference>
<dbReference type="Gene3D" id="3.40.525.10">
    <property type="entry name" value="CRAL-TRIO lipid binding domain"/>
    <property type="match status" value="2"/>
</dbReference>
<dbReference type="InterPro" id="IPR011074">
    <property type="entry name" value="CRAL/TRIO_N_dom"/>
</dbReference>
<gene>
    <name evidence="3" type="ORF">PPROV_001055100</name>
</gene>
<dbReference type="AlphaFoldDB" id="A0A830HXJ8"/>
<evidence type="ECO:0000256" key="1">
    <source>
        <dbReference type="SAM" id="MobiDB-lite"/>
    </source>
</evidence>
<dbReference type="SUPFAM" id="SSF52087">
    <property type="entry name" value="CRAL/TRIO domain"/>
    <property type="match status" value="1"/>
</dbReference>
<dbReference type="InterPro" id="IPR036273">
    <property type="entry name" value="CRAL/TRIO_N_dom_sf"/>
</dbReference>
<keyword evidence="4" id="KW-1185">Reference proteome</keyword>
<dbReference type="EMBL" id="BNJQ01000036">
    <property type="protein sequence ID" value="GHP11824.1"/>
    <property type="molecule type" value="Genomic_DNA"/>
</dbReference>
<dbReference type="Proteomes" id="UP000660262">
    <property type="component" value="Unassembled WGS sequence"/>
</dbReference>
<dbReference type="OrthoDB" id="75724at2759"/>
<dbReference type="GO" id="GO:0008526">
    <property type="term" value="F:phosphatidylinositol transfer activity"/>
    <property type="evidence" value="ECO:0007669"/>
    <property type="project" value="TreeGrafter"/>
</dbReference>
<dbReference type="SUPFAM" id="SSF46938">
    <property type="entry name" value="CRAL/TRIO N-terminal domain"/>
    <property type="match status" value="1"/>
</dbReference>
<dbReference type="InterPro" id="IPR052578">
    <property type="entry name" value="PI_Transfer_CRAL-TRIO"/>
</dbReference>
<dbReference type="PANTHER" id="PTHR45824">
    <property type="entry name" value="GH16843P"/>
    <property type="match status" value="1"/>
</dbReference>
<dbReference type="Pfam" id="PF03765">
    <property type="entry name" value="CRAL_TRIO_N"/>
    <property type="match status" value="1"/>
</dbReference>
<evidence type="ECO:0000313" key="4">
    <source>
        <dbReference type="Proteomes" id="UP000660262"/>
    </source>
</evidence>
<organism evidence="3 4">
    <name type="scientific">Pycnococcus provasolii</name>
    <dbReference type="NCBI Taxonomy" id="41880"/>
    <lineage>
        <taxon>Eukaryota</taxon>
        <taxon>Viridiplantae</taxon>
        <taxon>Chlorophyta</taxon>
        <taxon>Pseudoscourfieldiophyceae</taxon>
        <taxon>Pseudoscourfieldiales</taxon>
        <taxon>Pycnococcaceae</taxon>
        <taxon>Pycnococcus</taxon>
    </lineage>
</organism>
<evidence type="ECO:0000313" key="3">
    <source>
        <dbReference type="EMBL" id="GHP11824.1"/>
    </source>
</evidence>
<feature type="domain" description="CRAL-TRIO" evidence="2">
    <location>
        <begin position="87"/>
        <end position="293"/>
    </location>
</feature>